<dbReference type="InterPro" id="IPR010310">
    <property type="entry name" value="T7SS_ESAT-6-like"/>
</dbReference>
<dbReference type="EMBL" id="FMYM01000004">
    <property type="protein sequence ID" value="SDB95830.1"/>
    <property type="molecule type" value="Genomic_DNA"/>
</dbReference>
<dbReference type="SUPFAM" id="SSF140453">
    <property type="entry name" value="EsxAB dimer-like"/>
    <property type="match status" value="1"/>
</dbReference>
<protein>
    <recommendedName>
        <fullName evidence="1">ESAT-6-like protein</fullName>
    </recommendedName>
</protein>
<dbReference type="AlphaFoldDB" id="A0A1G6HNL4"/>
<keyword evidence="2" id="KW-0175">Coiled coil</keyword>
<dbReference type="Gene3D" id="1.10.287.1060">
    <property type="entry name" value="ESAT-6-like"/>
    <property type="match status" value="1"/>
</dbReference>
<keyword evidence="4" id="KW-1185">Reference proteome</keyword>
<organism evidence="3 4">
    <name type="scientific">Shouchella lonarensis</name>
    <dbReference type="NCBI Taxonomy" id="1464122"/>
    <lineage>
        <taxon>Bacteria</taxon>
        <taxon>Bacillati</taxon>
        <taxon>Bacillota</taxon>
        <taxon>Bacilli</taxon>
        <taxon>Bacillales</taxon>
        <taxon>Bacillaceae</taxon>
        <taxon>Shouchella</taxon>
    </lineage>
</organism>
<accession>A0A1G6HNL4</accession>
<evidence type="ECO:0000256" key="1">
    <source>
        <dbReference type="RuleBase" id="RU362001"/>
    </source>
</evidence>
<feature type="coiled-coil region" evidence="2">
    <location>
        <begin position="9"/>
        <end position="43"/>
    </location>
</feature>
<name>A0A1G6HNL4_9BACI</name>
<sequence>MAGQVTITFEELKSEATAFDNSAERLRTESAQITKRLQALQSSWKGEASDGFVLQWQDKKQYLEKTAELLNQIAGQTRKIAQEMQEHDERVRGQIGY</sequence>
<dbReference type="Proteomes" id="UP000242662">
    <property type="component" value="Unassembled WGS sequence"/>
</dbReference>
<dbReference type="Pfam" id="PF06013">
    <property type="entry name" value="WXG100"/>
    <property type="match status" value="1"/>
</dbReference>
<evidence type="ECO:0000313" key="3">
    <source>
        <dbReference type="EMBL" id="SDB95830.1"/>
    </source>
</evidence>
<dbReference type="STRING" id="1464122.SAMN05421737_10496"/>
<dbReference type="NCBIfam" id="TIGR03930">
    <property type="entry name" value="WXG100_ESAT6"/>
    <property type="match status" value="1"/>
</dbReference>
<evidence type="ECO:0000313" key="4">
    <source>
        <dbReference type="Proteomes" id="UP000242662"/>
    </source>
</evidence>
<comment type="similarity">
    <text evidence="1">Belongs to the WXG100 family.</text>
</comment>
<reference evidence="4" key="1">
    <citation type="submission" date="2016-09" db="EMBL/GenBank/DDBJ databases">
        <authorList>
            <person name="Varghese N."/>
            <person name="Submissions S."/>
        </authorList>
    </citation>
    <scope>NUCLEOTIDE SEQUENCE [LARGE SCALE GENOMIC DNA]</scope>
    <source>
        <strain evidence="4">25nlg</strain>
    </source>
</reference>
<proteinExistence type="inferred from homology"/>
<dbReference type="InterPro" id="IPR036689">
    <property type="entry name" value="ESAT-6-like_sf"/>
</dbReference>
<dbReference type="RefSeq" id="WP_176763813.1">
    <property type="nucleotide sequence ID" value="NZ_FMYM01000004.1"/>
</dbReference>
<gene>
    <name evidence="3" type="ORF">SAMN05421737_10496</name>
</gene>
<evidence type="ECO:0000256" key="2">
    <source>
        <dbReference type="SAM" id="Coils"/>
    </source>
</evidence>